<dbReference type="PANTHER" id="PTHR43537:SF5">
    <property type="entry name" value="UXU OPERON TRANSCRIPTIONAL REGULATOR"/>
    <property type="match status" value="1"/>
</dbReference>
<keyword evidence="3" id="KW-0804">Transcription</keyword>
<dbReference type="Pfam" id="PF07729">
    <property type="entry name" value="FCD"/>
    <property type="match status" value="1"/>
</dbReference>
<dbReference type="InterPro" id="IPR011711">
    <property type="entry name" value="GntR_C"/>
</dbReference>
<dbReference type="Gene3D" id="1.10.10.10">
    <property type="entry name" value="Winged helix-like DNA-binding domain superfamily/Winged helix DNA-binding domain"/>
    <property type="match status" value="1"/>
</dbReference>
<evidence type="ECO:0000259" key="4">
    <source>
        <dbReference type="PROSITE" id="PS50949"/>
    </source>
</evidence>
<dbReference type="PANTHER" id="PTHR43537">
    <property type="entry name" value="TRANSCRIPTIONAL REGULATOR, GNTR FAMILY"/>
    <property type="match status" value="1"/>
</dbReference>
<dbReference type="PROSITE" id="PS50949">
    <property type="entry name" value="HTH_GNTR"/>
    <property type="match status" value="1"/>
</dbReference>
<keyword evidence="1" id="KW-0805">Transcription regulation</keyword>
<dbReference type="GO" id="GO:0003700">
    <property type="term" value="F:DNA-binding transcription factor activity"/>
    <property type="evidence" value="ECO:0007669"/>
    <property type="project" value="InterPro"/>
</dbReference>
<dbReference type="AlphaFoldDB" id="A0A0U5BP38"/>
<evidence type="ECO:0000256" key="2">
    <source>
        <dbReference type="ARBA" id="ARBA00023125"/>
    </source>
</evidence>
<evidence type="ECO:0000313" key="6">
    <source>
        <dbReference type="Proteomes" id="UP000218965"/>
    </source>
</evidence>
<dbReference type="SUPFAM" id="SSF48008">
    <property type="entry name" value="GntR ligand-binding domain-like"/>
    <property type="match status" value="1"/>
</dbReference>
<gene>
    <name evidence="5" type="ORF">MalAC0309_2477</name>
</gene>
<dbReference type="KEGG" id="malk:MalAC0309_2477"/>
<accession>A0A0U5BP38</accession>
<evidence type="ECO:0000256" key="3">
    <source>
        <dbReference type="ARBA" id="ARBA00023163"/>
    </source>
</evidence>
<reference evidence="5 6" key="2">
    <citation type="submission" date="2016-01" db="EMBL/GenBank/DDBJ databases">
        <title>Microcella alkaliphila JAM AC0309 whole genome shotgun sequence.</title>
        <authorList>
            <person name="Kurata A."/>
            <person name="Hirose Y."/>
            <person name="Kishimoto N."/>
            <person name="Kobayashi T."/>
        </authorList>
    </citation>
    <scope>NUCLEOTIDE SEQUENCE [LARGE SCALE GENOMIC DNA]</scope>
    <source>
        <strain evidence="5 6">JAM AC0309</strain>
    </source>
</reference>
<evidence type="ECO:0000313" key="5">
    <source>
        <dbReference type="EMBL" id="BAU33317.1"/>
    </source>
</evidence>
<dbReference type="InterPro" id="IPR036390">
    <property type="entry name" value="WH_DNA-bd_sf"/>
</dbReference>
<feature type="domain" description="HTH gntR-type" evidence="4">
    <location>
        <begin position="10"/>
        <end position="77"/>
    </location>
</feature>
<dbReference type="SMART" id="SM00895">
    <property type="entry name" value="FCD"/>
    <property type="match status" value="1"/>
</dbReference>
<dbReference type="RefSeq" id="WP_096423053.1">
    <property type="nucleotide sequence ID" value="NZ_AP017315.1"/>
</dbReference>
<dbReference type="Gene3D" id="1.20.120.530">
    <property type="entry name" value="GntR ligand-binding domain-like"/>
    <property type="match status" value="1"/>
</dbReference>
<dbReference type="CDD" id="cd07377">
    <property type="entry name" value="WHTH_GntR"/>
    <property type="match status" value="1"/>
</dbReference>
<dbReference type="SMART" id="SM00345">
    <property type="entry name" value="HTH_GNTR"/>
    <property type="match status" value="1"/>
</dbReference>
<dbReference type="Proteomes" id="UP000218965">
    <property type="component" value="Chromosome"/>
</dbReference>
<reference evidence="6" key="1">
    <citation type="submission" date="2015-12" db="EMBL/GenBank/DDBJ databases">
        <authorList>
            <person name="Shamseldin A."/>
            <person name="Moawad H."/>
            <person name="Abd El-Rahim W.M."/>
            <person name="Sadowsky M.J."/>
        </authorList>
    </citation>
    <scope>NUCLEOTIDE SEQUENCE [LARGE SCALE GENOMIC DNA]</scope>
    <source>
        <strain evidence="6">JAM AC0309</strain>
    </source>
</reference>
<name>A0A0U5BP38_9MICO</name>
<dbReference type="Pfam" id="PF00392">
    <property type="entry name" value="GntR"/>
    <property type="match status" value="1"/>
</dbReference>
<sequence length="242" mass="26817">MRQPEQTGHLSTSVAVYERIRHMILTNLIAPDIKLNIDALARELGVSHTPVREALQRLEGDRLVVVKQKRGYWTTPLLDENDLDHLFEVRLLLEPWAAGAASVDRASNPGPRLQAEVERFVAEHGTQTGGAALLSHDTVFHSAVFRAVGNPFLEEAFNRTHAHLHLFRLYTEDMDASVTIEEHQQIADAIARGDATAATSAMRSHLFSARRRFGRGLGGPLAESRLADVRATVLGHEREVSS</sequence>
<dbReference type="EMBL" id="AP017315">
    <property type="protein sequence ID" value="BAU33317.1"/>
    <property type="molecule type" value="Genomic_DNA"/>
</dbReference>
<organism evidence="5 6">
    <name type="scientific">Microcella alkaliphila</name>
    <dbReference type="NCBI Taxonomy" id="279828"/>
    <lineage>
        <taxon>Bacteria</taxon>
        <taxon>Bacillati</taxon>
        <taxon>Actinomycetota</taxon>
        <taxon>Actinomycetes</taxon>
        <taxon>Micrococcales</taxon>
        <taxon>Microbacteriaceae</taxon>
        <taxon>Microcella</taxon>
    </lineage>
</organism>
<dbReference type="SUPFAM" id="SSF46785">
    <property type="entry name" value="Winged helix' DNA-binding domain"/>
    <property type="match status" value="1"/>
</dbReference>
<dbReference type="InterPro" id="IPR036388">
    <property type="entry name" value="WH-like_DNA-bd_sf"/>
</dbReference>
<protein>
    <submittedName>
        <fullName evidence="5">Transcriptional regulator, GntR family</fullName>
    </submittedName>
</protein>
<dbReference type="OrthoDB" id="3289286at2"/>
<evidence type="ECO:0000256" key="1">
    <source>
        <dbReference type="ARBA" id="ARBA00023015"/>
    </source>
</evidence>
<keyword evidence="2" id="KW-0238">DNA-binding</keyword>
<dbReference type="InterPro" id="IPR008920">
    <property type="entry name" value="TF_FadR/GntR_C"/>
</dbReference>
<dbReference type="GO" id="GO:0003677">
    <property type="term" value="F:DNA binding"/>
    <property type="evidence" value="ECO:0007669"/>
    <property type="project" value="UniProtKB-KW"/>
</dbReference>
<dbReference type="InterPro" id="IPR000524">
    <property type="entry name" value="Tscrpt_reg_HTH_GntR"/>
</dbReference>
<proteinExistence type="predicted"/>